<sequence>MSPFLITVGNISIDSGNLYAFFLSLLLGNAPLNNNNDLWGMAHYCNHLFAQAGASTEVVILSMIYAQRLVAAVGAARLTELVCNIGYGGDCLLITVATRLACKWHDDDHMWWRLVEWGPVSGIPLRAIDEFEWIAAEAMNFQFFVSESEYNAFASGLASLFAAPLPPLTPRPMSGPSSSSSLSPLSPPLVPIKTEPGVTPLAAVKLEPPSPPTFLPAIKVEELDDEHALLAAMLVRGEDNLRAVSMPEVPEPTTTTNINSSLRFSV</sequence>
<dbReference type="EMBL" id="JARTCD010000019">
    <property type="protein sequence ID" value="KAJ8659218.1"/>
    <property type="molecule type" value="Genomic_DNA"/>
</dbReference>
<gene>
    <name evidence="1" type="ORF">O0I10_004932</name>
</gene>
<dbReference type="PANTHER" id="PTHR15615">
    <property type="match status" value="1"/>
</dbReference>
<keyword evidence="2" id="KW-1185">Reference proteome</keyword>
<dbReference type="InterPro" id="IPR013922">
    <property type="entry name" value="Cyclin_PHO80-like"/>
</dbReference>
<dbReference type="Gene3D" id="1.10.472.10">
    <property type="entry name" value="Cyclin-like"/>
    <property type="match status" value="1"/>
</dbReference>
<evidence type="ECO:0000313" key="1">
    <source>
        <dbReference type="EMBL" id="KAJ8659218.1"/>
    </source>
</evidence>
<dbReference type="GO" id="GO:0019901">
    <property type="term" value="F:protein kinase binding"/>
    <property type="evidence" value="ECO:0007669"/>
    <property type="project" value="InterPro"/>
</dbReference>
<dbReference type="RefSeq" id="XP_058344131.1">
    <property type="nucleotide sequence ID" value="XM_058484981.1"/>
</dbReference>
<dbReference type="CDD" id="cd20557">
    <property type="entry name" value="CYCLIN_ScPCL1-like"/>
    <property type="match status" value="1"/>
</dbReference>
<reference evidence="1 2" key="1">
    <citation type="submission" date="2023-03" db="EMBL/GenBank/DDBJ databases">
        <title>Genome sequence of Lichtheimia ornata CBS 291.66.</title>
        <authorList>
            <person name="Mohabir J.T."/>
            <person name="Shea T.P."/>
            <person name="Kurbessoian T."/>
            <person name="Berby B."/>
            <person name="Fontaine J."/>
            <person name="Livny J."/>
            <person name="Gnirke A."/>
            <person name="Stajich J.E."/>
            <person name="Cuomo C.A."/>
        </authorList>
    </citation>
    <scope>NUCLEOTIDE SEQUENCE [LARGE SCALE GENOMIC DNA]</scope>
    <source>
        <strain evidence="1">CBS 291.66</strain>
    </source>
</reference>
<comment type="caution">
    <text evidence="1">The sequence shown here is derived from an EMBL/GenBank/DDBJ whole genome shotgun (WGS) entry which is preliminary data.</text>
</comment>
<name>A0AAD7V601_9FUNG</name>
<protein>
    <submittedName>
        <fullName evidence="1">Uncharacterized protein</fullName>
    </submittedName>
</protein>
<dbReference type="PANTHER" id="PTHR15615:SF108">
    <property type="entry name" value="PROTEIN CNPPD1"/>
    <property type="match status" value="1"/>
</dbReference>
<organism evidence="1 2">
    <name type="scientific">Lichtheimia ornata</name>
    <dbReference type="NCBI Taxonomy" id="688661"/>
    <lineage>
        <taxon>Eukaryota</taxon>
        <taxon>Fungi</taxon>
        <taxon>Fungi incertae sedis</taxon>
        <taxon>Mucoromycota</taxon>
        <taxon>Mucoromycotina</taxon>
        <taxon>Mucoromycetes</taxon>
        <taxon>Mucorales</taxon>
        <taxon>Lichtheimiaceae</taxon>
        <taxon>Lichtheimia</taxon>
    </lineage>
</organism>
<proteinExistence type="predicted"/>
<evidence type="ECO:0000313" key="2">
    <source>
        <dbReference type="Proteomes" id="UP001234581"/>
    </source>
</evidence>
<dbReference type="AlphaFoldDB" id="A0AAD7V601"/>
<dbReference type="GeneID" id="83212345"/>
<accession>A0AAD7V601</accession>
<dbReference type="Proteomes" id="UP001234581">
    <property type="component" value="Unassembled WGS sequence"/>
</dbReference>